<dbReference type="CDD" id="cd06135">
    <property type="entry name" value="Orn"/>
    <property type="match status" value="1"/>
</dbReference>
<dbReference type="InterPro" id="IPR013520">
    <property type="entry name" value="Ribonucl_H"/>
</dbReference>
<protein>
    <recommendedName>
        <fullName evidence="5">Probable oligoribonuclease</fullName>
    </recommendedName>
</protein>
<keyword evidence="3" id="KW-0378">Hydrolase</keyword>
<dbReference type="InterPro" id="IPR012337">
    <property type="entry name" value="RNaseH-like_sf"/>
</dbReference>
<feature type="domain" description="Exonuclease" evidence="6">
    <location>
        <begin position="45"/>
        <end position="219"/>
    </location>
</feature>
<evidence type="ECO:0000256" key="4">
    <source>
        <dbReference type="ARBA" id="ARBA00022839"/>
    </source>
</evidence>
<dbReference type="NCBIfam" id="NF003765">
    <property type="entry name" value="PRK05359.1"/>
    <property type="match status" value="1"/>
</dbReference>
<keyword evidence="8" id="KW-1185">Reference proteome</keyword>
<dbReference type="Gene3D" id="3.30.420.10">
    <property type="entry name" value="Ribonuclease H-like superfamily/Ribonuclease H"/>
    <property type="match status" value="1"/>
</dbReference>
<comment type="similarity">
    <text evidence="1">Belongs to the oligoribonuclease family.</text>
</comment>
<dbReference type="InterPro" id="IPR022894">
    <property type="entry name" value="Oligoribonuclease"/>
</dbReference>
<dbReference type="FunFam" id="3.30.420.10:FF:000003">
    <property type="entry name" value="Oligoribonuclease"/>
    <property type="match status" value="1"/>
</dbReference>
<keyword evidence="2" id="KW-0540">Nuclease</keyword>
<gene>
    <name evidence="7" type="ORF">HHI36_012954</name>
</gene>
<sequence>MLKLYTRLGVRAAEMHASNTLKTFTGIRKLKMAAPSTKHDLEMNRIVWIDMEMTGLNIEKDKIMEVACLVTDSDLNVIAEGPDIVIHQTEGVIENMNEWCQIQHKKTGLAEACLKSTVSLADAEHTLLRFIKEHITEKASPLAGNSVYMDRLFLRKYMENVDNYLHYRIIDVSTIKEVCRRWNPEIYKSVPEKNYEHRALNDIKESVQELRFYKENFFKASSSK</sequence>
<evidence type="ECO:0000256" key="5">
    <source>
        <dbReference type="ARBA" id="ARBA00072681"/>
    </source>
</evidence>
<evidence type="ECO:0000256" key="2">
    <source>
        <dbReference type="ARBA" id="ARBA00022722"/>
    </source>
</evidence>
<dbReference type="InterPro" id="IPR036397">
    <property type="entry name" value="RNaseH_sf"/>
</dbReference>
<name>A0ABD2NFY0_9CUCU</name>
<proteinExistence type="inferred from homology"/>
<dbReference type="EMBL" id="JABFTP020000103">
    <property type="protein sequence ID" value="KAL3277612.1"/>
    <property type="molecule type" value="Genomic_DNA"/>
</dbReference>
<dbReference type="Proteomes" id="UP001516400">
    <property type="component" value="Unassembled WGS sequence"/>
</dbReference>
<keyword evidence="4" id="KW-0269">Exonuclease</keyword>
<dbReference type="Pfam" id="PF00929">
    <property type="entry name" value="RNase_T"/>
    <property type="match status" value="1"/>
</dbReference>
<reference evidence="7 8" key="1">
    <citation type="journal article" date="2021" name="BMC Biol.">
        <title>Horizontally acquired antibacterial genes associated with adaptive radiation of ladybird beetles.</title>
        <authorList>
            <person name="Li H.S."/>
            <person name="Tang X.F."/>
            <person name="Huang Y.H."/>
            <person name="Xu Z.Y."/>
            <person name="Chen M.L."/>
            <person name="Du X.Y."/>
            <person name="Qiu B.Y."/>
            <person name="Chen P.T."/>
            <person name="Zhang W."/>
            <person name="Slipinski A."/>
            <person name="Escalona H.E."/>
            <person name="Waterhouse R.M."/>
            <person name="Zwick A."/>
            <person name="Pang H."/>
        </authorList>
    </citation>
    <scope>NUCLEOTIDE SEQUENCE [LARGE SCALE GENOMIC DNA]</scope>
    <source>
        <strain evidence="7">SYSU2018</strain>
    </source>
</reference>
<evidence type="ECO:0000256" key="1">
    <source>
        <dbReference type="ARBA" id="ARBA00009921"/>
    </source>
</evidence>
<dbReference type="PANTHER" id="PTHR11046">
    <property type="entry name" value="OLIGORIBONUCLEASE, MITOCHONDRIAL"/>
    <property type="match status" value="1"/>
</dbReference>
<dbReference type="PANTHER" id="PTHR11046:SF0">
    <property type="entry name" value="OLIGORIBONUCLEASE, MITOCHONDRIAL"/>
    <property type="match status" value="1"/>
</dbReference>
<evidence type="ECO:0000313" key="7">
    <source>
        <dbReference type="EMBL" id="KAL3277612.1"/>
    </source>
</evidence>
<dbReference type="HAMAP" id="MF_00045">
    <property type="entry name" value="Oligoribonuclease"/>
    <property type="match status" value="1"/>
</dbReference>
<comment type="caution">
    <text evidence="7">The sequence shown here is derived from an EMBL/GenBank/DDBJ whole genome shotgun (WGS) entry which is preliminary data.</text>
</comment>
<dbReference type="SUPFAM" id="SSF53098">
    <property type="entry name" value="Ribonuclease H-like"/>
    <property type="match status" value="1"/>
</dbReference>
<dbReference type="GO" id="GO:0004527">
    <property type="term" value="F:exonuclease activity"/>
    <property type="evidence" value="ECO:0007669"/>
    <property type="project" value="UniProtKB-KW"/>
</dbReference>
<accession>A0ABD2NFY0</accession>
<evidence type="ECO:0000313" key="8">
    <source>
        <dbReference type="Proteomes" id="UP001516400"/>
    </source>
</evidence>
<dbReference type="SMART" id="SM00479">
    <property type="entry name" value="EXOIII"/>
    <property type="match status" value="1"/>
</dbReference>
<organism evidence="7 8">
    <name type="scientific">Cryptolaemus montrouzieri</name>
    <dbReference type="NCBI Taxonomy" id="559131"/>
    <lineage>
        <taxon>Eukaryota</taxon>
        <taxon>Metazoa</taxon>
        <taxon>Ecdysozoa</taxon>
        <taxon>Arthropoda</taxon>
        <taxon>Hexapoda</taxon>
        <taxon>Insecta</taxon>
        <taxon>Pterygota</taxon>
        <taxon>Neoptera</taxon>
        <taxon>Endopterygota</taxon>
        <taxon>Coleoptera</taxon>
        <taxon>Polyphaga</taxon>
        <taxon>Cucujiformia</taxon>
        <taxon>Coccinelloidea</taxon>
        <taxon>Coccinellidae</taxon>
        <taxon>Scymninae</taxon>
        <taxon>Scymnini</taxon>
        <taxon>Cryptolaemus</taxon>
    </lineage>
</organism>
<dbReference type="AlphaFoldDB" id="A0ABD2NFY0"/>
<evidence type="ECO:0000256" key="3">
    <source>
        <dbReference type="ARBA" id="ARBA00022801"/>
    </source>
</evidence>
<evidence type="ECO:0000259" key="6">
    <source>
        <dbReference type="SMART" id="SM00479"/>
    </source>
</evidence>